<keyword evidence="1" id="KW-1133">Transmembrane helix</keyword>
<evidence type="ECO:0000256" key="1">
    <source>
        <dbReference type="SAM" id="Phobius"/>
    </source>
</evidence>
<dbReference type="VEuPathDB" id="FungiDB:RhiirA1_482169"/>
<sequence length="416" mass="49665">MTKTNFSSENSGESNKVNNKIVEYDDFKYLNVHSFNPYMDIMSALFDVNPYMDSVTALFDDRNKKQIKLLTGNLINWSIRVNNGKINLEVLNKHSTTIGSRIENYPYYHYKTYNYSNNYKDHKLIASSLFNNNDIVMLTTFGILIYTFSENNKSITLNYFYVMKFTKDYHDFTGRMNVKKILQRYKKIFSKSTLPLPNYDSFRLDGWVSDDNDNYLLFLIPIIQCLIIVSTLPLYFATYYILSKYNFINDIYVSADMFSIYYFYTGLYFKIFKENITTPPMITFMIPYINFVNYSKDYNWFLELIRPQSSPFTETVNRNIYKTWNGEALINFKWNAYGKYYYAMIWILFIALLGCFTTAATIPQQYINDEVRQQLFIASIILGFIHLILEIRQFFYKITKWFKNFWNIFGKYKCLI</sequence>
<name>A0A2I1HRA4_9GLOM</name>
<keyword evidence="1" id="KW-0812">Transmembrane</keyword>
<comment type="caution">
    <text evidence="2">The sequence shown here is derived from an EMBL/GenBank/DDBJ whole genome shotgun (WGS) entry which is preliminary data.</text>
</comment>
<proteinExistence type="predicted"/>
<feature type="transmembrane region" description="Helical" evidence="1">
    <location>
        <begin position="340"/>
        <end position="362"/>
    </location>
</feature>
<dbReference type="Proteomes" id="UP000234323">
    <property type="component" value="Unassembled WGS sequence"/>
</dbReference>
<accession>A0A2I1HRA4</accession>
<feature type="transmembrane region" description="Helical" evidence="1">
    <location>
        <begin position="374"/>
        <end position="395"/>
    </location>
</feature>
<feature type="transmembrane region" description="Helical" evidence="1">
    <location>
        <begin position="215"/>
        <end position="242"/>
    </location>
</feature>
<protein>
    <submittedName>
        <fullName evidence="2">Uncharacterized protein</fullName>
    </submittedName>
</protein>
<keyword evidence="1" id="KW-0472">Membrane</keyword>
<organism evidence="2 3">
    <name type="scientific">Rhizophagus irregularis</name>
    <dbReference type="NCBI Taxonomy" id="588596"/>
    <lineage>
        <taxon>Eukaryota</taxon>
        <taxon>Fungi</taxon>
        <taxon>Fungi incertae sedis</taxon>
        <taxon>Mucoromycota</taxon>
        <taxon>Glomeromycotina</taxon>
        <taxon>Glomeromycetes</taxon>
        <taxon>Glomerales</taxon>
        <taxon>Glomeraceae</taxon>
        <taxon>Rhizophagus</taxon>
    </lineage>
</organism>
<evidence type="ECO:0000313" key="3">
    <source>
        <dbReference type="Proteomes" id="UP000234323"/>
    </source>
</evidence>
<dbReference type="EMBL" id="LLXI01005328">
    <property type="protein sequence ID" value="PKY61419.1"/>
    <property type="molecule type" value="Genomic_DNA"/>
</dbReference>
<reference evidence="2 3" key="1">
    <citation type="submission" date="2015-10" db="EMBL/GenBank/DDBJ databases">
        <title>Genome analyses suggest a sexual origin of heterokaryosis in a supposedly ancient asexual fungus.</title>
        <authorList>
            <person name="Ropars J."/>
            <person name="Sedzielewska K."/>
            <person name="Noel J."/>
            <person name="Charron P."/>
            <person name="Farinelli L."/>
            <person name="Marton T."/>
            <person name="Kruger M."/>
            <person name="Pelin A."/>
            <person name="Brachmann A."/>
            <person name="Corradi N."/>
        </authorList>
    </citation>
    <scope>NUCLEOTIDE SEQUENCE [LARGE SCALE GENOMIC DNA]</scope>
    <source>
        <strain evidence="2 3">A4</strain>
    </source>
</reference>
<keyword evidence="3" id="KW-1185">Reference proteome</keyword>
<evidence type="ECO:0000313" key="2">
    <source>
        <dbReference type="EMBL" id="PKY61419.1"/>
    </source>
</evidence>
<gene>
    <name evidence="2" type="ORF">RhiirA4_486365</name>
</gene>
<dbReference type="AlphaFoldDB" id="A0A2I1HRA4"/>
<dbReference type="VEuPathDB" id="FungiDB:RhiirA1_536429"/>